<evidence type="ECO:0000256" key="2">
    <source>
        <dbReference type="SAM" id="Phobius"/>
    </source>
</evidence>
<keyword evidence="2" id="KW-0812">Transmembrane</keyword>
<accession>A0A918WTU9</accession>
<sequence length="62" mass="6634">MFRDAVRGHTGPMNSPMNQMNTTTLAAGPGPELPVAAQILLALFFAYAVLSTAARYVRRPTA</sequence>
<dbReference type="AlphaFoldDB" id="A0A918WTU9"/>
<dbReference type="EMBL" id="BMVC01000002">
    <property type="protein sequence ID" value="GHC83078.1"/>
    <property type="molecule type" value="Genomic_DNA"/>
</dbReference>
<dbReference type="Proteomes" id="UP000638353">
    <property type="component" value="Unassembled WGS sequence"/>
</dbReference>
<protein>
    <submittedName>
        <fullName evidence="3">Uncharacterized protein</fullName>
    </submittedName>
</protein>
<reference evidence="3" key="1">
    <citation type="journal article" date="2014" name="Int. J. Syst. Evol. Microbiol.">
        <title>Complete genome sequence of Corynebacterium casei LMG S-19264T (=DSM 44701T), isolated from a smear-ripened cheese.</title>
        <authorList>
            <consortium name="US DOE Joint Genome Institute (JGI-PGF)"/>
            <person name="Walter F."/>
            <person name="Albersmeier A."/>
            <person name="Kalinowski J."/>
            <person name="Ruckert C."/>
        </authorList>
    </citation>
    <scope>NUCLEOTIDE SEQUENCE</scope>
    <source>
        <strain evidence="3">JCM 4637</strain>
    </source>
</reference>
<keyword evidence="2" id="KW-1133">Transmembrane helix</keyword>
<keyword evidence="2" id="KW-0472">Membrane</keyword>
<feature type="compositionally biased region" description="Polar residues" evidence="1">
    <location>
        <begin position="12"/>
        <end position="25"/>
    </location>
</feature>
<evidence type="ECO:0000313" key="3">
    <source>
        <dbReference type="EMBL" id="GHC83078.1"/>
    </source>
</evidence>
<proteinExistence type="predicted"/>
<reference evidence="3" key="2">
    <citation type="submission" date="2020-09" db="EMBL/GenBank/DDBJ databases">
        <authorList>
            <person name="Sun Q."/>
            <person name="Ohkuma M."/>
        </authorList>
    </citation>
    <scope>NUCLEOTIDE SEQUENCE</scope>
    <source>
        <strain evidence="3">JCM 4637</strain>
    </source>
</reference>
<comment type="caution">
    <text evidence="3">The sequence shown here is derived from an EMBL/GenBank/DDBJ whole genome shotgun (WGS) entry which is preliminary data.</text>
</comment>
<feature type="region of interest" description="Disordered" evidence="1">
    <location>
        <begin position="1"/>
        <end position="25"/>
    </location>
</feature>
<organism evidence="3 4">
    <name type="scientific">Streptomyces finlayi</name>
    <dbReference type="NCBI Taxonomy" id="67296"/>
    <lineage>
        <taxon>Bacteria</taxon>
        <taxon>Bacillati</taxon>
        <taxon>Actinomycetota</taxon>
        <taxon>Actinomycetes</taxon>
        <taxon>Kitasatosporales</taxon>
        <taxon>Streptomycetaceae</taxon>
        <taxon>Streptomyces</taxon>
    </lineage>
</organism>
<gene>
    <name evidence="3" type="ORF">GCM10010334_11860</name>
</gene>
<name>A0A918WTU9_9ACTN</name>
<evidence type="ECO:0000313" key="4">
    <source>
        <dbReference type="Proteomes" id="UP000638353"/>
    </source>
</evidence>
<evidence type="ECO:0000256" key="1">
    <source>
        <dbReference type="SAM" id="MobiDB-lite"/>
    </source>
</evidence>
<feature type="transmembrane region" description="Helical" evidence="2">
    <location>
        <begin position="35"/>
        <end position="57"/>
    </location>
</feature>